<protein>
    <submittedName>
        <fullName evidence="1">Uncharacterized protein</fullName>
    </submittedName>
</protein>
<evidence type="ECO:0000313" key="2">
    <source>
        <dbReference type="Proteomes" id="UP001500604"/>
    </source>
</evidence>
<organism evidence="1 2">
    <name type="scientific">Kistimonas scapharcae</name>
    <dbReference type="NCBI Taxonomy" id="1036133"/>
    <lineage>
        <taxon>Bacteria</taxon>
        <taxon>Pseudomonadati</taxon>
        <taxon>Pseudomonadota</taxon>
        <taxon>Gammaproteobacteria</taxon>
        <taxon>Oceanospirillales</taxon>
        <taxon>Endozoicomonadaceae</taxon>
        <taxon>Kistimonas</taxon>
    </lineage>
</organism>
<comment type="caution">
    <text evidence="1">The sequence shown here is derived from an EMBL/GenBank/DDBJ whole genome shotgun (WGS) entry which is preliminary data.</text>
</comment>
<gene>
    <name evidence="1" type="ORF">GCM10023116_30990</name>
</gene>
<name>A0ABP8V4G5_9GAMM</name>
<proteinExistence type="predicted"/>
<keyword evidence="2" id="KW-1185">Reference proteome</keyword>
<sequence>MNHNTLINRLTDAVTAALELDSSAAEALHRSKVSLALAATLKEAEPFEVAMLAVDSLHAMGMSGLPIAVQAEGDEPVGLVFVHRGEDTGHYVEAIRCTEQMLDAEEEVA</sequence>
<accession>A0ABP8V4G5</accession>
<dbReference type="Proteomes" id="UP001500604">
    <property type="component" value="Unassembled WGS sequence"/>
</dbReference>
<reference evidence="2" key="1">
    <citation type="journal article" date="2019" name="Int. J. Syst. Evol. Microbiol.">
        <title>The Global Catalogue of Microorganisms (GCM) 10K type strain sequencing project: providing services to taxonomists for standard genome sequencing and annotation.</title>
        <authorList>
            <consortium name="The Broad Institute Genomics Platform"/>
            <consortium name="The Broad Institute Genome Sequencing Center for Infectious Disease"/>
            <person name="Wu L."/>
            <person name="Ma J."/>
        </authorList>
    </citation>
    <scope>NUCLEOTIDE SEQUENCE [LARGE SCALE GENOMIC DNA]</scope>
    <source>
        <strain evidence="2">JCM 17805</strain>
    </source>
</reference>
<evidence type="ECO:0000313" key="1">
    <source>
        <dbReference type="EMBL" id="GAA4650816.1"/>
    </source>
</evidence>
<dbReference type="RefSeq" id="WP_345197063.1">
    <property type="nucleotide sequence ID" value="NZ_BAABFL010000422.1"/>
</dbReference>
<dbReference type="EMBL" id="BAABFL010000422">
    <property type="protein sequence ID" value="GAA4650816.1"/>
    <property type="molecule type" value="Genomic_DNA"/>
</dbReference>